<feature type="compositionally biased region" description="Gly residues" evidence="1">
    <location>
        <begin position="232"/>
        <end position="241"/>
    </location>
</feature>
<evidence type="ECO:0000313" key="2">
    <source>
        <dbReference type="EMBL" id="OAF61692.1"/>
    </source>
</evidence>
<dbReference type="EMBL" id="KV441389">
    <property type="protein sequence ID" value="OAF61692.1"/>
    <property type="molecule type" value="Genomic_DNA"/>
</dbReference>
<dbReference type="RefSeq" id="XP_024326966.1">
    <property type="nucleotide sequence ID" value="XM_024465595.1"/>
</dbReference>
<dbReference type="OrthoDB" id="10537484at2759"/>
<dbReference type="VEuPathDB" id="FungiDB:GMDG_03991"/>
<feature type="region of interest" description="Disordered" evidence="1">
    <location>
        <begin position="56"/>
        <end position="88"/>
    </location>
</feature>
<feature type="compositionally biased region" description="Basic and acidic residues" evidence="1">
    <location>
        <begin position="65"/>
        <end position="74"/>
    </location>
</feature>
<dbReference type="AlphaFoldDB" id="A0A177AJK0"/>
<dbReference type="GeneID" id="36285010"/>
<accession>A0A177AJK0</accession>
<reference evidence="2" key="1">
    <citation type="submission" date="2016-03" db="EMBL/GenBank/DDBJ databases">
        <title>Updated assembly of Pseudogymnoascus destructans, the fungus causing white-nose syndrome of bats.</title>
        <authorList>
            <person name="Palmer J.M."/>
            <person name="Drees K.P."/>
            <person name="Foster J.T."/>
            <person name="Lindner D.L."/>
        </authorList>
    </citation>
    <scope>NUCLEOTIDE SEQUENCE [LARGE SCALE GENOMIC DNA]</scope>
    <source>
        <strain evidence="2">20631-21</strain>
    </source>
</reference>
<name>A0A177AJK0_9PEZI</name>
<gene>
    <name evidence="2" type="ORF">VC83_01923</name>
</gene>
<evidence type="ECO:0000256" key="1">
    <source>
        <dbReference type="SAM" id="MobiDB-lite"/>
    </source>
</evidence>
<feature type="region of interest" description="Disordered" evidence="1">
    <location>
        <begin position="1"/>
        <end position="26"/>
    </location>
</feature>
<feature type="compositionally biased region" description="Basic and acidic residues" evidence="1">
    <location>
        <begin position="1"/>
        <end position="10"/>
    </location>
</feature>
<feature type="region of interest" description="Disordered" evidence="1">
    <location>
        <begin position="134"/>
        <end position="155"/>
    </location>
</feature>
<organism evidence="2">
    <name type="scientific">Pseudogymnoascus destructans</name>
    <dbReference type="NCBI Taxonomy" id="655981"/>
    <lineage>
        <taxon>Eukaryota</taxon>
        <taxon>Fungi</taxon>
        <taxon>Dikarya</taxon>
        <taxon>Ascomycota</taxon>
        <taxon>Pezizomycotina</taxon>
        <taxon>Leotiomycetes</taxon>
        <taxon>Thelebolales</taxon>
        <taxon>Thelebolaceae</taxon>
        <taxon>Pseudogymnoascus</taxon>
    </lineage>
</organism>
<feature type="region of interest" description="Disordered" evidence="1">
    <location>
        <begin position="219"/>
        <end position="241"/>
    </location>
</feature>
<protein>
    <submittedName>
        <fullName evidence="2">Uncharacterized protein</fullName>
    </submittedName>
</protein>
<proteinExistence type="predicted"/>
<dbReference type="Proteomes" id="UP000077154">
    <property type="component" value="Unassembled WGS sequence"/>
</dbReference>
<sequence>MRATAGDRFKHSAGHAVLSSTPCTAASRSKAIVESTDPVSPSANTAQLRQTIRLTAPQAPTYHRPLPDPIRRAMTESPNPAIRPKAPPRAAPPLCAPCNADAVLARPNGPLRPPLPRGPKYPSAVGAVQPTPYKTKPLLPSSPPVHNTAASPRPRGRSLAPDYFLLLPDQLLEPLPPTGLAAVFLAAAFPVPCSCLGLHSCSRAARPADYARRPRQKCVRSRNVRSSAVGASDGGSRVGAG</sequence>